<evidence type="ECO:0000256" key="5">
    <source>
        <dbReference type="ARBA" id="ARBA00023239"/>
    </source>
</evidence>
<dbReference type="Pfam" id="PF00463">
    <property type="entry name" value="ICL"/>
    <property type="match status" value="1"/>
</dbReference>
<dbReference type="InParanoid" id="A0A3N4LNQ3"/>
<evidence type="ECO:0000256" key="3">
    <source>
        <dbReference type="ARBA" id="ARBA00011881"/>
    </source>
</evidence>
<dbReference type="GO" id="GO:0019752">
    <property type="term" value="P:carboxylic acid metabolic process"/>
    <property type="evidence" value="ECO:0007669"/>
    <property type="project" value="InterPro"/>
</dbReference>
<gene>
    <name evidence="6" type="ORF">L211DRAFT_861823</name>
</gene>
<sequence>MMSQPMNIDAGDAAFQAEVTAVKGWWSSSRWRHMKKLFTAEQIEIVEKRFEGKITSYTYRMFTSVSGTLDTVYLTRWQCLSTASSDCYMTRWRLFMAELFHDCKQRKNRFSKPKSQWPAIQIDYLRPIIADADTGHGGLIVIMKVTKFFVEALNY</sequence>
<keyword evidence="5" id="KW-0456">Lyase</keyword>
<comment type="subunit">
    <text evidence="3">Homotetramer.</text>
</comment>
<accession>A0A3N4LNQ3</accession>
<dbReference type="SUPFAM" id="SSF51621">
    <property type="entry name" value="Phosphoenolpyruvate/pyruvate domain"/>
    <property type="match status" value="1"/>
</dbReference>
<dbReference type="Gene3D" id="3.20.20.60">
    <property type="entry name" value="Phosphoenolpyruvate-binding domains"/>
    <property type="match status" value="1"/>
</dbReference>
<protein>
    <recommendedName>
        <fullName evidence="4">methylisocitrate lyase</fullName>
        <ecNumber evidence="4">4.1.3.30</ecNumber>
    </recommendedName>
</protein>
<evidence type="ECO:0000256" key="1">
    <source>
        <dbReference type="ARBA" id="ARBA00001050"/>
    </source>
</evidence>
<name>A0A3N4LNQ3_9PEZI</name>
<dbReference type="OrthoDB" id="4078635at2759"/>
<comment type="similarity">
    <text evidence="2">Belongs to the isocitrate lyase/PEP mutase superfamily. Isocitrate lyase family.</text>
</comment>
<dbReference type="GO" id="GO:0004451">
    <property type="term" value="F:isocitrate lyase activity"/>
    <property type="evidence" value="ECO:0007669"/>
    <property type="project" value="InterPro"/>
</dbReference>
<comment type="catalytic activity">
    <reaction evidence="1">
        <text>(2S,3R)-3-hydroxybutane-1,2,3-tricarboxylate = pyruvate + succinate</text>
        <dbReference type="Rhea" id="RHEA:16809"/>
        <dbReference type="ChEBI" id="CHEBI:15361"/>
        <dbReference type="ChEBI" id="CHEBI:30031"/>
        <dbReference type="ChEBI" id="CHEBI:57429"/>
        <dbReference type="EC" id="4.1.3.30"/>
    </reaction>
</comment>
<reference evidence="6 7" key="1">
    <citation type="journal article" date="2018" name="Nat. Ecol. Evol.">
        <title>Pezizomycetes genomes reveal the molecular basis of ectomycorrhizal truffle lifestyle.</title>
        <authorList>
            <person name="Murat C."/>
            <person name="Payen T."/>
            <person name="Noel B."/>
            <person name="Kuo A."/>
            <person name="Morin E."/>
            <person name="Chen J."/>
            <person name="Kohler A."/>
            <person name="Krizsan K."/>
            <person name="Balestrini R."/>
            <person name="Da Silva C."/>
            <person name="Montanini B."/>
            <person name="Hainaut M."/>
            <person name="Levati E."/>
            <person name="Barry K.W."/>
            <person name="Belfiori B."/>
            <person name="Cichocki N."/>
            <person name="Clum A."/>
            <person name="Dockter R.B."/>
            <person name="Fauchery L."/>
            <person name="Guy J."/>
            <person name="Iotti M."/>
            <person name="Le Tacon F."/>
            <person name="Lindquist E.A."/>
            <person name="Lipzen A."/>
            <person name="Malagnac F."/>
            <person name="Mello A."/>
            <person name="Molinier V."/>
            <person name="Miyauchi S."/>
            <person name="Poulain J."/>
            <person name="Riccioni C."/>
            <person name="Rubini A."/>
            <person name="Sitrit Y."/>
            <person name="Splivallo R."/>
            <person name="Traeger S."/>
            <person name="Wang M."/>
            <person name="Zifcakova L."/>
            <person name="Wipf D."/>
            <person name="Zambonelli A."/>
            <person name="Paolocci F."/>
            <person name="Nowrousian M."/>
            <person name="Ottonello S."/>
            <person name="Baldrian P."/>
            <person name="Spatafora J.W."/>
            <person name="Henrissat B."/>
            <person name="Nagy L.G."/>
            <person name="Aury J.M."/>
            <person name="Wincker P."/>
            <person name="Grigoriev I.V."/>
            <person name="Bonfante P."/>
            <person name="Martin F.M."/>
        </authorList>
    </citation>
    <scope>NUCLEOTIDE SEQUENCE [LARGE SCALE GENOMIC DNA]</scope>
    <source>
        <strain evidence="6 7">ATCC MYA-4762</strain>
    </source>
</reference>
<evidence type="ECO:0000256" key="4">
    <source>
        <dbReference type="ARBA" id="ARBA00012260"/>
    </source>
</evidence>
<dbReference type="PANTHER" id="PTHR21631:SF3">
    <property type="entry name" value="BIFUNCTIONAL GLYOXYLATE CYCLE PROTEIN"/>
    <property type="match status" value="1"/>
</dbReference>
<dbReference type="GO" id="GO:0046421">
    <property type="term" value="F:methylisocitrate lyase activity"/>
    <property type="evidence" value="ECO:0007669"/>
    <property type="project" value="UniProtKB-EC"/>
</dbReference>
<evidence type="ECO:0000313" key="6">
    <source>
        <dbReference type="EMBL" id="RPB24543.1"/>
    </source>
</evidence>
<evidence type="ECO:0000313" key="7">
    <source>
        <dbReference type="Proteomes" id="UP000267821"/>
    </source>
</evidence>
<dbReference type="InterPro" id="IPR040442">
    <property type="entry name" value="Pyrv_kinase-like_dom_sf"/>
</dbReference>
<dbReference type="EC" id="4.1.3.30" evidence="4"/>
<dbReference type="InterPro" id="IPR015813">
    <property type="entry name" value="Pyrv/PenolPyrv_kinase-like_dom"/>
</dbReference>
<proteinExistence type="inferred from homology"/>
<dbReference type="EMBL" id="ML121541">
    <property type="protein sequence ID" value="RPB24543.1"/>
    <property type="molecule type" value="Genomic_DNA"/>
</dbReference>
<keyword evidence="7" id="KW-1185">Reference proteome</keyword>
<dbReference type="STRING" id="1051890.A0A3N4LNQ3"/>
<evidence type="ECO:0000256" key="2">
    <source>
        <dbReference type="ARBA" id="ARBA00005704"/>
    </source>
</evidence>
<dbReference type="AlphaFoldDB" id="A0A3N4LNQ3"/>
<dbReference type="InterPro" id="IPR006254">
    <property type="entry name" value="Isocitrate_lyase"/>
</dbReference>
<dbReference type="Proteomes" id="UP000267821">
    <property type="component" value="Unassembled WGS sequence"/>
</dbReference>
<dbReference type="PANTHER" id="PTHR21631">
    <property type="entry name" value="ISOCITRATE LYASE/MALATE SYNTHASE"/>
    <property type="match status" value="1"/>
</dbReference>
<organism evidence="6 7">
    <name type="scientific">Terfezia boudieri ATCC MYA-4762</name>
    <dbReference type="NCBI Taxonomy" id="1051890"/>
    <lineage>
        <taxon>Eukaryota</taxon>
        <taxon>Fungi</taxon>
        <taxon>Dikarya</taxon>
        <taxon>Ascomycota</taxon>
        <taxon>Pezizomycotina</taxon>
        <taxon>Pezizomycetes</taxon>
        <taxon>Pezizales</taxon>
        <taxon>Pezizaceae</taxon>
        <taxon>Terfezia</taxon>
    </lineage>
</organism>